<dbReference type="Proteomes" id="UP000051048">
    <property type="component" value="Unassembled WGS sequence"/>
</dbReference>
<organism evidence="1 2">
    <name type="scientific">Ligilactobacillus equi DSM 15833 = JCM 10991</name>
    <dbReference type="NCBI Taxonomy" id="1423740"/>
    <lineage>
        <taxon>Bacteria</taxon>
        <taxon>Bacillati</taxon>
        <taxon>Bacillota</taxon>
        <taxon>Bacilli</taxon>
        <taxon>Lactobacillales</taxon>
        <taxon>Lactobacillaceae</taxon>
        <taxon>Ligilactobacillus</taxon>
    </lineage>
</organism>
<sequence>MTTKITKSSKDLTQPTIEVSHLGQPFTVGSHVSFTFGKEHFDGIVEKQLRNSAIITFTGEGARSTLAQDLKQKIVISYRQMALV</sequence>
<reference evidence="1 2" key="1">
    <citation type="journal article" date="2015" name="Genome Announc.">
        <title>Expanding the biotechnology potential of lactobacilli through comparative genomics of 213 strains and associated genera.</title>
        <authorList>
            <person name="Sun Z."/>
            <person name="Harris H.M."/>
            <person name="McCann A."/>
            <person name="Guo C."/>
            <person name="Argimon S."/>
            <person name="Zhang W."/>
            <person name="Yang X."/>
            <person name="Jeffery I.B."/>
            <person name="Cooney J.C."/>
            <person name="Kagawa T.F."/>
            <person name="Liu W."/>
            <person name="Song Y."/>
            <person name="Salvetti E."/>
            <person name="Wrobel A."/>
            <person name="Rasinkangas P."/>
            <person name="Parkhill J."/>
            <person name="Rea M.C."/>
            <person name="O'Sullivan O."/>
            <person name="Ritari J."/>
            <person name="Douillard F.P."/>
            <person name="Paul Ross R."/>
            <person name="Yang R."/>
            <person name="Briner A.E."/>
            <person name="Felis G.E."/>
            <person name="de Vos W.M."/>
            <person name="Barrangou R."/>
            <person name="Klaenhammer T.R."/>
            <person name="Caufield P.W."/>
            <person name="Cui Y."/>
            <person name="Zhang H."/>
            <person name="O'Toole P.W."/>
        </authorList>
    </citation>
    <scope>NUCLEOTIDE SEQUENCE [LARGE SCALE GENOMIC DNA]</scope>
    <source>
        <strain evidence="1 2">DSM 15833</strain>
    </source>
</reference>
<comment type="caution">
    <text evidence="1">The sequence shown here is derived from an EMBL/GenBank/DDBJ whole genome shotgun (WGS) entry which is preliminary data.</text>
</comment>
<evidence type="ECO:0000313" key="2">
    <source>
        <dbReference type="Proteomes" id="UP000051048"/>
    </source>
</evidence>
<gene>
    <name evidence="1" type="ORF">FC36_GL001069</name>
</gene>
<accession>A0A0R1TDG0</accession>
<evidence type="ECO:0008006" key="3">
    <source>
        <dbReference type="Google" id="ProtNLM"/>
    </source>
</evidence>
<dbReference type="PATRIC" id="fig|1423740.3.peg.1139"/>
<protein>
    <recommendedName>
        <fullName evidence="3">DUF2187 domain-containing protein</fullName>
    </recommendedName>
</protein>
<name>A0A0R1TDG0_9LACO</name>
<dbReference type="STRING" id="1423740.FC36_GL001069"/>
<dbReference type="EMBL" id="AZFH01000139">
    <property type="protein sequence ID" value="KRL78686.1"/>
    <property type="molecule type" value="Genomic_DNA"/>
</dbReference>
<dbReference type="AlphaFoldDB" id="A0A0R1TDG0"/>
<dbReference type="OrthoDB" id="2327589at2"/>
<evidence type="ECO:0000313" key="1">
    <source>
        <dbReference type="EMBL" id="KRL78686.1"/>
    </source>
</evidence>
<proteinExistence type="predicted"/>
<dbReference type="RefSeq" id="WP_023860110.1">
    <property type="nucleotide sequence ID" value="NZ_AZFH01000139.1"/>
</dbReference>